<organism evidence="6 7">
    <name type="scientific">Candidatus Woesebacteria bacterium RIFCSPLOWO2_01_FULL_39_21</name>
    <dbReference type="NCBI Taxonomy" id="1802519"/>
    <lineage>
        <taxon>Bacteria</taxon>
        <taxon>Candidatus Woeseibacteriota</taxon>
    </lineage>
</organism>
<evidence type="ECO:0000313" key="6">
    <source>
        <dbReference type="EMBL" id="OGM62466.1"/>
    </source>
</evidence>
<dbReference type="STRING" id="1802519.A2961_02435"/>
<feature type="transmembrane region" description="Helical" evidence="4">
    <location>
        <begin position="107"/>
        <end position="125"/>
    </location>
</feature>
<dbReference type="PROSITE" id="PS50850">
    <property type="entry name" value="MFS"/>
    <property type="match status" value="1"/>
</dbReference>
<feature type="transmembrane region" description="Helical" evidence="4">
    <location>
        <begin position="220"/>
        <end position="245"/>
    </location>
</feature>
<accession>A0A1F8BEH8</accession>
<proteinExistence type="predicted"/>
<name>A0A1F8BEH8_9BACT</name>
<feature type="transmembrane region" description="Helical" evidence="4">
    <location>
        <begin position="170"/>
        <end position="192"/>
    </location>
</feature>
<comment type="caution">
    <text evidence="6">The sequence shown here is derived from an EMBL/GenBank/DDBJ whole genome shotgun (WGS) entry which is preliminary data.</text>
</comment>
<keyword evidence="2 4" id="KW-1133">Transmembrane helix</keyword>
<dbReference type="InterPro" id="IPR020846">
    <property type="entry name" value="MFS_dom"/>
</dbReference>
<gene>
    <name evidence="6" type="ORF">A2961_02435</name>
</gene>
<keyword evidence="1 4" id="KW-0812">Transmembrane</keyword>
<dbReference type="InterPro" id="IPR011701">
    <property type="entry name" value="MFS"/>
</dbReference>
<keyword evidence="3 4" id="KW-0472">Membrane</keyword>
<evidence type="ECO:0000256" key="3">
    <source>
        <dbReference type="ARBA" id="ARBA00023136"/>
    </source>
</evidence>
<feature type="transmembrane region" description="Helical" evidence="4">
    <location>
        <begin position="49"/>
        <end position="71"/>
    </location>
</feature>
<evidence type="ECO:0000256" key="2">
    <source>
        <dbReference type="ARBA" id="ARBA00022989"/>
    </source>
</evidence>
<feature type="transmembrane region" description="Helical" evidence="4">
    <location>
        <begin position="83"/>
        <end position="101"/>
    </location>
</feature>
<dbReference type="EMBL" id="MGHF01000025">
    <property type="protein sequence ID" value="OGM62466.1"/>
    <property type="molecule type" value="Genomic_DNA"/>
</dbReference>
<feature type="transmembrane region" description="Helical" evidence="4">
    <location>
        <begin position="251"/>
        <end position="273"/>
    </location>
</feature>
<feature type="transmembrane region" description="Helical" evidence="4">
    <location>
        <begin position="12"/>
        <end position="37"/>
    </location>
</feature>
<feature type="transmembrane region" description="Helical" evidence="4">
    <location>
        <begin position="345"/>
        <end position="364"/>
    </location>
</feature>
<feature type="domain" description="Major facilitator superfamily (MFS) profile" evidence="5">
    <location>
        <begin position="161"/>
        <end position="396"/>
    </location>
</feature>
<reference evidence="6 7" key="1">
    <citation type="journal article" date="2016" name="Nat. Commun.">
        <title>Thousands of microbial genomes shed light on interconnected biogeochemical processes in an aquifer system.</title>
        <authorList>
            <person name="Anantharaman K."/>
            <person name="Brown C.T."/>
            <person name="Hug L.A."/>
            <person name="Sharon I."/>
            <person name="Castelle C.J."/>
            <person name="Probst A.J."/>
            <person name="Thomas B.C."/>
            <person name="Singh A."/>
            <person name="Wilkins M.J."/>
            <person name="Karaoz U."/>
            <person name="Brodie E.L."/>
            <person name="Williams K.H."/>
            <person name="Hubbard S.S."/>
            <person name="Banfield J.F."/>
        </authorList>
    </citation>
    <scope>NUCLEOTIDE SEQUENCE [LARGE SCALE GENOMIC DNA]</scope>
</reference>
<evidence type="ECO:0000256" key="1">
    <source>
        <dbReference type="ARBA" id="ARBA00022692"/>
    </source>
</evidence>
<dbReference type="InterPro" id="IPR036259">
    <property type="entry name" value="MFS_trans_sf"/>
</dbReference>
<dbReference type="AlphaFoldDB" id="A0A1F8BEH8"/>
<dbReference type="GO" id="GO:0022857">
    <property type="term" value="F:transmembrane transporter activity"/>
    <property type="evidence" value="ECO:0007669"/>
    <property type="project" value="InterPro"/>
</dbReference>
<dbReference type="SUPFAM" id="SSF103473">
    <property type="entry name" value="MFS general substrate transporter"/>
    <property type="match status" value="1"/>
</dbReference>
<dbReference type="Proteomes" id="UP000177082">
    <property type="component" value="Unassembled WGS sequence"/>
</dbReference>
<feature type="transmembrane region" description="Helical" evidence="4">
    <location>
        <begin position="370"/>
        <end position="387"/>
    </location>
</feature>
<sequence>MDLFYHPKVDFLHLFISGAFRKASITILSLFSPIYIFLGAKSLVNDVTFALILTLSYYFVLYISKFLTLLVSENLSQRIGFKGTMWLSALPFIGFVLSLMYSYNFPYLYLVSSVLWGIHAAFYWWGYNGYFVKSAEDSHNKHVGEAIGQAQLLETFAAIVTPFLGAMAIFLFGFSAIFVFSALLFLISLIFLNKDHDKRQKHDIGLKDVFNLFKTHKLSLLAYLGTGGEAVLHSIAWPLFLYFFFKQVVNLGVIVSLATLIAALFGIIIGRFIDRYGERKVIGLGVPILFVSNIFKFVFRTFTAFVIADSFRNFGERMVELPLNELTFKKAIQGFSAQAIMFREIALLFGAVFSIAALVVILYFGGDLSINFLLGAVLGVFPGVAVIKHKLRDNDR</sequence>
<dbReference type="Pfam" id="PF07690">
    <property type="entry name" value="MFS_1"/>
    <property type="match status" value="1"/>
</dbReference>
<protein>
    <recommendedName>
        <fullName evidence="5">Major facilitator superfamily (MFS) profile domain-containing protein</fullName>
    </recommendedName>
</protein>
<dbReference type="Gene3D" id="1.20.1250.20">
    <property type="entry name" value="MFS general substrate transporter like domains"/>
    <property type="match status" value="2"/>
</dbReference>
<evidence type="ECO:0000256" key="4">
    <source>
        <dbReference type="SAM" id="Phobius"/>
    </source>
</evidence>
<evidence type="ECO:0000313" key="7">
    <source>
        <dbReference type="Proteomes" id="UP000177082"/>
    </source>
</evidence>
<evidence type="ECO:0000259" key="5">
    <source>
        <dbReference type="PROSITE" id="PS50850"/>
    </source>
</evidence>